<sequence>MKKGLLFFGLAILVYSCTGDRLVNPIDLELQRTLERLSPNKDLSGWELPASDNYALIPAGKGNPLTEAKVELGKMLFYETGIARNSVHNNGGGTYSCATCHVPSAGFMPGRAQGIADGGIGFGAKGEARIMMDNYDETELDVQGARALSLLNVAYVTNTTWSGKFGAHFVNAGTEELWHKDPTTEANFEGLDGLESQNLEGLDLHRMVIDEYVLDTLGYREMYDEAFGDLPHDERYGKTPTSFAISAYLRTLLANEAPFQEWIKGDEDAMSDEEKRGALVFFGKAGCYRCHKGPGLNSMEFHALGVFDLYESGGFNTGPEDIRNFGRGGFTLNPEDNFKFKVPGIYNMADSPFYFHGSSRHSLRSVVDYFNRGIPENPRIPDEQISPLFHPLNLTEGEIEDLISFLGGGLRDPNLNRYVPDFILSGNCFPNNDDLSRRDLGCE</sequence>
<protein>
    <recommendedName>
        <fullName evidence="7">Cytochrome c domain-containing protein</fullName>
    </recommendedName>
</protein>
<evidence type="ECO:0000313" key="9">
    <source>
        <dbReference type="Proteomes" id="UP000223913"/>
    </source>
</evidence>
<comment type="subcellular location">
    <subcellularLocation>
        <location evidence="1">Cell envelope</location>
    </subcellularLocation>
</comment>
<dbReference type="RefSeq" id="WP_099151987.1">
    <property type="nucleotide sequence ID" value="NZ_PDUD01000025.1"/>
</dbReference>
<evidence type="ECO:0000256" key="1">
    <source>
        <dbReference type="ARBA" id="ARBA00004196"/>
    </source>
</evidence>
<keyword evidence="4" id="KW-0560">Oxidoreductase</keyword>
<dbReference type="PANTHER" id="PTHR30600">
    <property type="entry name" value="CYTOCHROME C PEROXIDASE-RELATED"/>
    <property type="match status" value="1"/>
</dbReference>
<dbReference type="Proteomes" id="UP000223913">
    <property type="component" value="Unassembled WGS sequence"/>
</dbReference>
<organism evidence="8 9">
    <name type="scientific">Flavilitoribacter nigricans (strain ATCC 23147 / DSM 23189 / NBRC 102662 / NCIMB 1420 / SS-2)</name>
    <name type="common">Lewinella nigricans</name>
    <dbReference type="NCBI Taxonomy" id="1122177"/>
    <lineage>
        <taxon>Bacteria</taxon>
        <taxon>Pseudomonadati</taxon>
        <taxon>Bacteroidota</taxon>
        <taxon>Saprospiria</taxon>
        <taxon>Saprospirales</taxon>
        <taxon>Lewinellaceae</taxon>
        <taxon>Flavilitoribacter</taxon>
    </lineage>
</organism>
<dbReference type="Gene3D" id="1.10.760.10">
    <property type="entry name" value="Cytochrome c-like domain"/>
    <property type="match status" value="2"/>
</dbReference>
<dbReference type="OrthoDB" id="9805202at2"/>
<dbReference type="InterPro" id="IPR004852">
    <property type="entry name" value="Di-haem_cyt_c_peroxidsae"/>
</dbReference>
<dbReference type="GO" id="GO:0004130">
    <property type="term" value="F:cytochrome-c peroxidase activity"/>
    <property type="evidence" value="ECO:0007669"/>
    <property type="project" value="TreeGrafter"/>
</dbReference>
<dbReference type="EMBL" id="PDUD01000025">
    <property type="protein sequence ID" value="PHN04413.1"/>
    <property type="molecule type" value="Genomic_DNA"/>
</dbReference>
<dbReference type="InterPro" id="IPR036909">
    <property type="entry name" value="Cyt_c-like_dom_sf"/>
</dbReference>
<dbReference type="Pfam" id="PF03150">
    <property type="entry name" value="CCP_MauG"/>
    <property type="match status" value="1"/>
</dbReference>
<reference evidence="8 9" key="1">
    <citation type="submission" date="2017-10" db="EMBL/GenBank/DDBJ databases">
        <title>The draft genome sequence of Lewinella nigricans NBRC 102662.</title>
        <authorList>
            <person name="Wang K."/>
        </authorList>
    </citation>
    <scope>NUCLEOTIDE SEQUENCE [LARGE SCALE GENOMIC DNA]</scope>
    <source>
        <strain evidence="8 9">NBRC 102662</strain>
    </source>
</reference>
<evidence type="ECO:0000313" key="8">
    <source>
        <dbReference type="EMBL" id="PHN04413.1"/>
    </source>
</evidence>
<accession>A0A2D0N9F9</accession>
<evidence type="ECO:0000259" key="7">
    <source>
        <dbReference type="PROSITE" id="PS51007"/>
    </source>
</evidence>
<keyword evidence="3 6" id="KW-0479">Metal-binding</keyword>
<feature type="domain" description="Cytochrome c" evidence="7">
    <location>
        <begin position="272"/>
        <end position="410"/>
    </location>
</feature>
<dbReference type="GO" id="GO:0046872">
    <property type="term" value="F:metal ion binding"/>
    <property type="evidence" value="ECO:0007669"/>
    <property type="project" value="UniProtKB-KW"/>
</dbReference>
<dbReference type="PROSITE" id="PS51257">
    <property type="entry name" value="PROKAR_LIPOPROTEIN"/>
    <property type="match status" value="1"/>
</dbReference>
<dbReference type="GO" id="GO:0020037">
    <property type="term" value="F:heme binding"/>
    <property type="evidence" value="ECO:0007669"/>
    <property type="project" value="InterPro"/>
</dbReference>
<proteinExistence type="predicted"/>
<keyword evidence="2 6" id="KW-0349">Heme</keyword>
<dbReference type="InterPro" id="IPR009056">
    <property type="entry name" value="Cyt_c-like_dom"/>
</dbReference>
<gene>
    <name evidence="8" type="ORF">CRP01_20605</name>
</gene>
<dbReference type="AlphaFoldDB" id="A0A2D0N9F9"/>
<keyword evidence="9" id="KW-1185">Reference proteome</keyword>
<keyword evidence="5 6" id="KW-0408">Iron</keyword>
<dbReference type="GO" id="GO:0030313">
    <property type="term" value="C:cell envelope"/>
    <property type="evidence" value="ECO:0007669"/>
    <property type="project" value="UniProtKB-SubCell"/>
</dbReference>
<dbReference type="GO" id="GO:0009055">
    <property type="term" value="F:electron transfer activity"/>
    <property type="evidence" value="ECO:0007669"/>
    <property type="project" value="InterPro"/>
</dbReference>
<evidence type="ECO:0000256" key="4">
    <source>
        <dbReference type="ARBA" id="ARBA00023002"/>
    </source>
</evidence>
<dbReference type="InterPro" id="IPR051395">
    <property type="entry name" value="Cytochrome_c_Peroxidase/MauG"/>
</dbReference>
<evidence type="ECO:0000256" key="3">
    <source>
        <dbReference type="ARBA" id="ARBA00022723"/>
    </source>
</evidence>
<evidence type="ECO:0000256" key="5">
    <source>
        <dbReference type="ARBA" id="ARBA00023004"/>
    </source>
</evidence>
<evidence type="ECO:0000256" key="6">
    <source>
        <dbReference type="PROSITE-ProRule" id="PRU00433"/>
    </source>
</evidence>
<dbReference type="PROSITE" id="PS51007">
    <property type="entry name" value="CYTC"/>
    <property type="match status" value="1"/>
</dbReference>
<name>A0A2D0N9F9_FLAN2</name>
<dbReference type="SUPFAM" id="SSF46626">
    <property type="entry name" value="Cytochrome c"/>
    <property type="match status" value="2"/>
</dbReference>
<evidence type="ECO:0000256" key="2">
    <source>
        <dbReference type="ARBA" id="ARBA00022617"/>
    </source>
</evidence>
<comment type="caution">
    <text evidence="8">The sequence shown here is derived from an EMBL/GenBank/DDBJ whole genome shotgun (WGS) entry which is preliminary data.</text>
</comment>